<dbReference type="Proteomes" id="UP000279833">
    <property type="component" value="Unassembled WGS sequence"/>
</dbReference>
<reference evidence="4" key="1">
    <citation type="submission" date="2016-06" db="UniProtKB">
        <authorList>
            <consortium name="WormBaseParasite"/>
        </authorList>
    </citation>
    <scope>IDENTIFICATION</scope>
</reference>
<dbReference type="WBParaSite" id="SCUD_0000403401-mRNA-1">
    <property type="protein sequence ID" value="SCUD_0000403401-mRNA-1"/>
    <property type="gene ID" value="SCUD_0000403401"/>
</dbReference>
<organism evidence="4">
    <name type="scientific">Schistosoma curassoni</name>
    <dbReference type="NCBI Taxonomy" id="6186"/>
    <lineage>
        <taxon>Eukaryota</taxon>
        <taxon>Metazoa</taxon>
        <taxon>Spiralia</taxon>
        <taxon>Lophotrochozoa</taxon>
        <taxon>Platyhelminthes</taxon>
        <taxon>Trematoda</taxon>
        <taxon>Digenea</taxon>
        <taxon>Strigeidida</taxon>
        <taxon>Schistosomatoidea</taxon>
        <taxon>Schistosomatidae</taxon>
        <taxon>Schistosoma</taxon>
    </lineage>
</organism>
<evidence type="ECO:0000313" key="4">
    <source>
        <dbReference type="WBParaSite" id="SCUD_0000403401-mRNA-1"/>
    </source>
</evidence>
<reference evidence="2 3" key="2">
    <citation type="submission" date="2018-11" db="EMBL/GenBank/DDBJ databases">
        <authorList>
            <consortium name="Pathogen Informatics"/>
        </authorList>
    </citation>
    <scope>NUCLEOTIDE SEQUENCE [LARGE SCALE GENOMIC DNA]</scope>
    <source>
        <strain evidence="2">Dakar</strain>
        <strain evidence="3">Dakar, Senegal</strain>
    </source>
</reference>
<accession>A0A183JMV0</accession>
<dbReference type="AlphaFoldDB" id="A0A183JMV0"/>
<feature type="compositionally biased region" description="Basic and acidic residues" evidence="1">
    <location>
        <begin position="29"/>
        <end position="40"/>
    </location>
</feature>
<evidence type="ECO:0000313" key="2">
    <source>
        <dbReference type="EMBL" id="VDO86111.1"/>
    </source>
</evidence>
<sequence>MGMSGALTGLVGMEDLLRGVGKPSFQTSDAHKLQDPKETNGKSFNIKDSVSCSSSIIPDEVSSRFIPIGSFLSSILEPIPQGQELAVGSMTTSTDESKFTVQNYHSSSNHHTTTKLKNEVCCPCRLINSRVTQQRNYPRDTGQTCNSTTPLTTNITEAIAKQTIVSFSYQNPYYFNEFSVRCMSVFTHL</sequence>
<evidence type="ECO:0000256" key="1">
    <source>
        <dbReference type="SAM" id="MobiDB-lite"/>
    </source>
</evidence>
<feature type="region of interest" description="Disordered" evidence="1">
    <location>
        <begin position="23"/>
        <end position="44"/>
    </location>
</feature>
<dbReference type="EMBL" id="UZAK01004964">
    <property type="protein sequence ID" value="VDO86111.1"/>
    <property type="molecule type" value="Genomic_DNA"/>
</dbReference>
<keyword evidence="3" id="KW-1185">Reference proteome</keyword>
<protein>
    <submittedName>
        <fullName evidence="4">Ovule protein</fullName>
    </submittedName>
</protein>
<name>A0A183JMV0_9TREM</name>
<proteinExistence type="predicted"/>
<evidence type="ECO:0000313" key="3">
    <source>
        <dbReference type="Proteomes" id="UP000279833"/>
    </source>
</evidence>
<gene>
    <name evidence="2" type="ORF">SCUD_LOCUS4034</name>
</gene>